<evidence type="ECO:0000313" key="17">
    <source>
        <dbReference type="Proteomes" id="UP001596337"/>
    </source>
</evidence>
<feature type="domain" description="Peptidase M1 membrane alanine aminopeptidase" evidence="14">
    <location>
        <begin position="317"/>
        <end position="459"/>
    </location>
</feature>
<dbReference type="InterPro" id="IPR014782">
    <property type="entry name" value="Peptidase_M1_dom"/>
</dbReference>
<dbReference type="Proteomes" id="UP001596337">
    <property type="component" value="Unassembled WGS sequence"/>
</dbReference>
<dbReference type="Pfam" id="PF01433">
    <property type="entry name" value="Peptidase_M1"/>
    <property type="match status" value="1"/>
</dbReference>
<dbReference type="InterPro" id="IPR027268">
    <property type="entry name" value="Peptidase_M4/M1_CTD_sf"/>
</dbReference>
<feature type="chain" id="PRO_5047461798" description="Aminopeptidase N" evidence="13">
    <location>
        <begin position="27"/>
        <end position="478"/>
    </location>
</feature>
<sequence>MTFSPQRLLLCCLALTLTGCTGPADDAEEPLPTVTKPFHGAVGAGDPYYPTQGNGGYDVRGYDIDISYNPNSQHLKGEATITATATQQLSRFNLDLRGFDVKSVFVNGDRAAFTRMREHELVITPAKRVENGEELVTRVRYSGKPTSTDEDELATVGWLTTSSGGSYALGEPHSASFWYPVNETPRDKATFRLSARVPEGWVAVSIGKQKSKRTEDGWTTYTWEDTNPAASYVTTVAIDKFTVERSRLDDGTPVLSAYAPGQESKRELEARNGEIIDFLSSKFGPYPQDTAGGIYMSDSISFALETQGRPTYASWADLDTVVHEYAHQWYGNSVTIESWSDMCLNECFASYSEWLWAEAKQGMDLDQYYLNKVDELAGDDSFWADKLHKMGAGNEFDGMYGKSKLAMHALRRKVGDDVFDQVLREWAREHRHSNASWPEFERFVSDRADVELAEFFDVWFRGEEIPPDEHLYPGTLRP</sequence>
<dbReference type="InterPro" id="IPR050344">
    <property type="entry name" value="Peptidase_M1_aminopeptidases"/>
</dbReference>
<dbReference type="InterPro" id="IPR042097">
    <property type="entry name" value="Aminopeptidase_N-like_N_sf"/>
</dbReference>
<keyword evidence="17" id="KW-1185">Reference proteome</keyword>
<comment type="catalytic activity">
    <reaction evidence="1">
        <text>Release of an N-terminal amino acid, Xaa-|-Yaa- from a peptide, amide or arylamide. Xaa is preferably Ala, but may be most amino acids including Pro (slow action). When a terminal hydrophobic residue is followed by a prolyl residue, the two may be released as an intact Xaa-Pro dipeptide.</text>
        <dbReference type="EC" id="3.4.11.2"/>
    </reaction>
</comment>
<evidence type="ECO:0000256" key="9">
    <source>
        <dbReference type="ARBA" id="ARBA00022833"/>
    </source>
</evidence>
<evidence type="ECO:0000256" key="7">
    <source>
        <dbReference type="ARBA" id="ARBA00022723"/>
    </source>
</evidence>
<dbReference type="EMBL" id="JBHSXX010000001">
    <property type="protein sequence ID" value="MFC6866327.1"/>
    <property type="molecule type" value="Genomic_DNA"/>
</dbReference>
<dbReference type="PRINTS" id="PR00756">
    <property type="entry name" value="ALADIPTASE"/>
</dbReference>
<organism evidence="16 17">
    <name type="scientific">Haloechinothrix salitolerans</name>
    <dbReference type="NCBI Taxonomy" id="926830"/>
    <lineage>
        <taxon>Bacteria</taxon>
        <taxon>Bacillati</taxon>
        <taxon>Actinomycetota</taxon>
        <taxon>Actinomycetes</taxon>
        <taxon>Pseudonocardiales</taxon>
        <taxon>Pseudonocardiaceae</taxon>
        <taxon>Haloechinothrix</taxon>
    </lineage>
</organism>
<evidence type="ECO:0000259" key="15">
    <source>
        <dbReference type="Pfam" id="PF17900"/>
    </source>
</evidence>
<evidence type="ECO:0000256" key="6">
    <source>
        <dbReference type="ARBA" id="ARBA00022670"/>
    </source>
</evidence>
<accession>A0ABW2BVS3</accession>
<dbReference type="Gene3D" id="1.10.390.10">
    <property type="entry name" value="Neutral Protease Domain 2"/>
    <property type="match status" value="1"/>
</dbReference>
<comment type="caution">
    <text evidence="16">The sequence shown here is derived from an EMBL/GenBank/DDBJ whole genome shotgun (WGS) entry which is preliminary data.</text>
</comment>
<evidence type="ECO:0000256" key="8">
    <source>
        <dbReference type="ARBA" id="ARBA00022801"/>
    </source>
</evidence>
<evidence type="ECO:0000256" key="11">
    <source>
        <dbReference type="ARBA" id="ARBA00029811"/>
    </source>
</evidence>
<keyword evidence="10" id="KW-0482">Metalloprotease</keyword>
<reference evidence="17" key="1">
    <citation type="journal article" date="2019" name="Int. J. Syst. Evol. Microbiol.">
        <title>The Global Catalogue of Microorganisms (GCM) 10K type strain sequencing project: providing services to taxonomists for standard genome sequencing and annotation.</title>
        <authorList>
            <consortium name="The Broad Institute Genomics Platform"/>
            <consortium name="The Broad Institute Genome Sequencing Center for Infectious Disease"/>
            <person name="Wu L."/>
            <person name="Ma J."/>
        </authorList>
    </citation>
    <scope>NUCLEOTIDE SEQUENCE [LARGE SCALE GENOMIC DNA]</scope>
    <source>
        <strain evidence="17">KCTC 32255</strain>
    </source>
</reference>
<dbReference type="InterPro" id="IPR045357">
    <property type="entry name" value="Aminopeptidase_N-like_N"/>
</dbReference>
<dbReference type="Gene3D" id="2.60.40.1730">
    <property type="entry name" value="tricorn interacting facor f3 domain"/>
    <property type="match status" value="1"/>
</dbReference>
<keyword evidence="13" id="KW-0732">Signal</keyword>
<dbReference type="RefSeq" id="WP_345399774.1">
    <property type="nucleotide sequence ID" value="NZ_BAABLA010000094.1"/>
</dbReference>
<evidence type="ECO:0000256" key="12">
    <source>
        <dbReference type="ARBA" id="ARBA00031533"/>
    </source>
</evidence>
<keyword evidence="8 16" id="KW-0378">Hydrolase</keyword>
<keyword evidence="7" id="KW-0479">Metal-binding</keyword>
<dbReference type="PANTHER" id="PTHR11533">
    <property type="entry name" value="PROTEASE M1 ZINC METALLOPROTEASE"/>
    <property type="match status" value="1"/>
</dbReference>
<evidence type="ECO:0000256" key="3">
    <source>
        <dbReference type="ARBA" id="ARBA00010136"/>
    </source>
</evidence>
<keyword evidence="6" id="KW-0645">Protease</keyword>
<evidence type="ECO:0000256" key="4">
    <source>
        <dbReference type="ARBA" id="ARBA00012564"/>
    </source>
</evidence>
<dbReference type="InterPro" id="IPR001930">
    <property type="entry name" value="Peptidase_M1"/>
</dbReference>
<evidence type="ECO:0000256" key="1">
    <source>
        <dbReference type="ARBA" id="ARBA00000098"/>
    </source>
</evidence>
<comment type="cofactor">
    <cofactor evidence="2">
        <name>Zn(2+)</name>
        <dbReference type="ChEBI" id="CHEBI:29105"/>
    </cofactor>
</comment>
<keyword evidence="16" id="KW-0031">Aminopeptidase</keyword>
<dbReference type="SUPFAM" id="SSF63737">
    <property type="entry name" value="Leukotriene A4 hydrolase N-terminal domain"/>
    <property type="match status" value="1"/>
</dbReference>
<keyword evidence="9" id="KW-0862">Zinc</keyword>
<evidence type="ECO:0000256" key="2">
    <source>
        <dbReference type="ARBA" id="ARBA00001947"/>
    </source>
</evidence>
<dbReference type="EC" id="3.4.11.2" evidence="4"/>
<evidence type="ECO:0000259" key="14">
    <source>
        <dbReference type="Pfam" id="PF01433"/>
    </source>
</evidence>
<proteinExistence type="inferred from homology"/>
<dbReference type="SUPFAM" id="SSF55486">
    <property type="entry name" value="Metalloproteases ('zincins'), catalytic domain"/>
    <property type="match status" value="1"/>
</dbReference>
<evidence type="ECO:0000256" key="10">
    <source>
        <dbReference type="ARBA" id="ARBA00023049"/>
    </source>
</evidence>
<comment type="similarity">
    <text evidence="3">Belongs to the peptidase M1 family.</text>
</comment>
<feature type="domain" description="Aminopeptidase N-like N-terminal" evidence="15">
    <location>
        <begin position="62"/>
        <end position="233"/>
    </location>
</feature>
<evidence type="ECO:0000313" key="16">
    <source>
        <dbReference type="EMBL" id="MFC6866327.1"/>
    </source>
</evidence>
<protein>
    <recommendedName>
        <fullName evidence="5">Aminopeptidase N</fullName>
        <ecNumber evidence="4">3.4.11.2</ecNumber>
    </recommendedName>
    <alternativeName>
        <fullName evidence="11">Alanine aminopeptidase</fullName>
    </alternativeName>
    <alternativeName>
        <fullName evidence="12">Lysyl aminopeptidase</fullName>
    </alternativeName>
</protein>
<dbReference type="PANTHER" id="PTHR11533:SF297">
    <property type="entry name" value="AMINOPEPTIDASE N"/>
    <property type="match status" value="1"/>
</dbReference>
<feature type="signal peptide" evidence="13">
    <location>
        <begin position="1"/>
        <end position="26"/>
    </location>
</feature>
<name>A0ABW2BVS3_9PSEU</name>
<evidence type="ECO:0000256" key="5">
    <source>
        <dbReference type="ARBA" id="ARBA00015611"/>
    </source>
</evidence>
<dbReference type="PROSITE" id="PS51257">
    <property type="entry name" value="PROKAR_LIPOPROTEIN"/>
    <property type="match status" value="1"/>
</dbReference>
<dbReference type="GO" id="GO:0004177">
    <property type="term" value="F:aminopeptidase activity"/>
    <property type="evidence" value="ECO:0007669"/>
    <property type="project" value="UniProtKB-KW"/>
</dbReference>
<evidence type="ECO:0000256" key="13">
    <source>
        <dbReference type="SAM" id="SignalP"/>
    </source>
</evidence>
<dbReference type="Pfam" id="PF17900">
    <property type="entry name" value="Peptidase_M1_N"/>
    <property type="match status" value="1"/>
</dbReference>
<gene>
    <name evidence="16" type="ORF">ACFQGD_04130</name>
</gene>
<dbReference type="CDD" id="cd09603">
    <property type="entry name" value="M1_APN_like"/>
    <property type="match status" value="1"/>
</dbReference>